<accession>A0A370K7V9</accession>
<feature type="transmembrane region" description="Helical" evidence="1">
    <location>
        <begin position="16"/>
        <end position="43"/>
    </location>
</feature>
<dbReference type="RefSeq" id="WP_114825628.1">
    <property type="nucleotide sequence ID" value="NZ_QQSY01000003.1"/>
</dbReference>
<dbReference type="InterPro" id="IPR010649">
    <property type="entry name" value="NapE_TorE"/>
</dbReference>
<keyword evidence="3" id="KW-1185">Reference proteome</keyword>
<dbReference type="Proteomes" id="UP000254711">
    <property type="component" value="Unassembled WGS sequence"/>
</dbReference>
<dbReference type="OrthoDB" id="7596241at2"/>
<dbReference type="EMBL" id="QQSY01000003">
    <property type="protein sequence ID" value="RDI98110.1"/>
    <property type="molecule type" value="Genomic_DNA"/>
</dbReference>
<dbReference type="AlphaFoldDB" id="A0A370K7V9"/>
<dbReference type="Pfam" id="PF06796">
    <property type="entry name" value="NapE"/>
    <property type="match status" value="1"/>
</dbReference>
<organism evidence="2 3">
    <name type="scientific">Dyella solisilvae</name>
    <dbReference type="NCBI Taxonomy" id="1920168"/>
    <lineage>
        <taxon>Bacteria</taxon>
        <taxon>Pseudomonadati</taxon>
        <taxon>Pseudomonadota</taxon>
        <taxon>Gammaproteobacteria</taxon>
        <taxon>Lysobacterales</taxon>
        <taxon>Rhodanobacteraceae</taxon>
        <taxon>Dyella</taxon>
    </lineage>
</organism>
<name>A0A370K7V9_9GAMM</name>
<evidence type="ECO:0000313" key="3">
    <source>
        <dbReference type="Proteomes" id="UP000254711"/>
    </source>
</evidence>
<comment type="caution">
    <text evidence="2">The sequence shown here is derived from an EMBL/GenBank/DDBJ whole genome shotgun (WGS) entry which is preliminary data.</text>
</comment>
<proteinExistence type="predicted"/>
<keyword evidence="1" id="KW-0472">Membrane</keyword>
<keyword evidence="1" id="KW-1133">Transmembrane helix</keyword>
<evidence type="ECO:0000313" key="2">
    <source>
        <dbReference type="EMBL" id="RDI98110.1"/>
    </source>
</evidence>
<evidence type="ECO:0000256" key="1">
    <source>
        <dbReference type="SAM" id="Phobius"/>
    </source>
</evidence>
<sequence>MESSPEMGLKRQERTVFLLLTIALFPILAIAIVASYGFVVWIWQMLVSGPPGR</sequence>
<keyword evidence="1" id="KW-0812">Transmembrane</keyword>
<protein>
    <submittedName>
        <fullName evidence="2">Nitrate reductase</fullName>
    </submittedName>
</protein>
<gene>
    <name evidence="2" type="ORF">DVT68_13590</name>
</gene>
<reference evidence="2 3" key="1">
    <citation type="submission" date="2018-07" db="EMBL/GenBank/DDBJ databases">
        <title>Dyella solisilvae sp. nov., isolated from the pine and broad-leaved mixed forest soil.</title>
        <authorList>
            <person name="Gao Z."/>
            <person name="Qiu L."/>
        </authorList>
    </citation>
    <scope>NUCLEOTIDE SEQUENCE [LARGE SCALE GENOMIC DNA]</scope>
    <source>
        <strain evidence="2 3">DHG54</strain>
    </source>
</reference>